<keyword evidence="2" id="KW-1185">Reference proteome</keyword>
<accession>A0A517YDU3</accession>
<evidence type="ECO:0000313" key="2">
    <source>
        <dbReference type="Proteomes" id="UP000315017"/>
    </source>
</evidence>
<protein>
    <submittedName>
        <fullName evidence="1">Uncharacterized protein</fullName>
    </submittedName>
</protein>
<name>A0A517YDU3_9BACT</name>
<dbReference type="EMBL" id="CP036274">
    <property type="protein sequence ID" value="QDU28401.1"/>
    <property type="molecule type" value="Genomic_DNA"/>
</dbReference>
<organism evidence="1 2">
    <name type="scientific">Anatilimnocola aggregata</name>
    <dbReference type="NCBI Taxonomy" id="2528021"/>
    <lineage>
        <taxon>Bacteria</taxon>
        <taxon>Pseudomonadati</taxon>
        <taxon>Planctomycetota</taxon>
        <taxon>Planctomycetia</taxon>
        <taxon>Pirellulales</taxon>
        <taxon>Pirellulaceae</taxon>
        <taxon>Anatilimnocola</taxon>
    </lineage>
</organism>
<evidence type="ECO:0000313" key="1">
    <source>
        <dbReference type="EMBL" id="QDU28401.1"/>
    </source>
</evidence>
<proteinExistence type="predicted"/>
<dbReference type="Proteomes" id="UP000315017">
    <property type="component" value="Chromosome"/>
</dbReference>
<dbReference type="RefSeq" id="WP_145090627.1">
    <property type="nucleotide sequence ID" value="NZ_CP036274.1"/>
</dbReference>
<gene>
    <name evidence="1" type="ORF">ETAA8_35010</name>
</gene>
<dbReference type="KEGG" id="aagg:ETAA8_35010"/>
<dbReference type="AlphaFoldDB" id="A0A517YDU3"/>
<sequence length="104" mass="11626">MRRKLSTVEVVLKSDEGIHLYPGIELDSAENIFVGDDVVLLRPDRSELRRKIDAITPIYLAGQIPKGMPIGIRNLLEADVPIGTEVFVEVKQRINQTESKLSSN</sequence>
<reference evidence="1 2" key="1">
    <citation type="submission" date="2019-02" db="EMBL/GenBank/DDBJ databases">
        <title>Deep-cultivation of Planctomycetes and their phenomic and genomic characterization uncovers novel biology.</title>
        <authorList>
            <person name="Wiegand S."/>
            <person name="Jogler M."/>
            <person name="Boedeker C."/>
            <person name="Pinto D."/>
            <person name="Vollmers J."/>
            <person name="Rivas-Marin E."/>
            <person name="Kohn T."/>
            <person name="Peeters S.H."/>
            <person name="Heuer A."/>
            <person name="Rast P."/>
            <person name="Oberbeckmann S."/>
            <person name="Bunk B."/>
            <person name="Jeske O."/>
            <person name="Meyerdierks A."/>
            <person name="Storesund J.E."/>
            <person name="Kallscheuer N."/>
            <person name="Luecker S."/>
            <person name="Lage O.M."/>
            <person name="Pohl T."/>
            <person name="Merkel B.J."/>
            <person name="Hornburger P."/>
            <person name="Mueller R.-W."/>
            <person name="Bruemmer F."/>
            <person name="Labrenz M."/>
            <person name="Spormann A.M."/>
            <person name="Op den Camp H."/>
            <person name="Overmann J."/>
            <person name="Amann R."/>
            <person name="Jetten M.S.M."/>
            <person name="Mascher T."/>
            <person name="Medema M.H."/>
            <person name="Devos D.P."/>
            <person name="Kaster A.-K."/>
            <person name="Ovreas L."/>
            <person name="Rohde M."/>
            <person name="Galperin M.Y."/>
            <person name="Jogler C."/>
        </authorList>
    </citation>
    <scope>NUCLEOTIDE SEQUENCE [LARGE SCALE GENOMIC DNA]</scope>
    <source>
        <strain evidence="1 2">ETA_A8</strain>
    </source>
</reference>